<dbReference type="AlphaFoldDB" id="A0A812IYM3"/>
<dbReference type="EMBL" id="CAJNJA010004892">
    <property type="protein sequence ID" value="CAE7182088.1"/>
    <property type="molecule type" value="Genomic_DNA"/>
</dbReference>
<proteinExistence type="predicted"/>
<feature type="non-terminal residue" evidence="3">
    <location>
        <position position="1"/>
    </location>
</feature>
<evidence type="ECO:0000259" key="2">
    <source>
        <dbReference type="Pfam" id="PF07859"/>
    </source>
</evidence>
<keyword evidence="4" id="KW-1185">Reference proteome</keyword>
<accession>A0A812IYM3</accession>
<dbReference type="OrthoDB" id="408631at2759"/>
<sequence>ESSMRPRAARQKQVLLAAFLWRAAGKATVLSNNGLHEYMTEATAHCYKQLLADPMCCKDQRVAPAVRQKDIVRSGAAWTCGGIGTPNECIDEGKGERGSDAFWWPQDADCSTPRILYVHGGGWQRHGPREASYDVFGAYLAQVSGSTVLVPDYPLVPVGNYEAILGYLVAAWGWLSQHGPDGEDCSRAPVPPMFVAGDSSGAASALSLLLMFLDRGDLPTPAGFLGFSPWINLACDSPT</sequence>
<feature type="non-terminal residue" evidence="3">
    <location>
        <position position="239"/>
    </location>
</feature>
<name>A0A812IYM3_9DINO</name>
<evidence type="ECO:0000256" key="1">
    <source>
        <dbReference type="ARBA" id="ARBA00022801"/>
    </source>
</evidence>
<protein>
    <submittedName>
        <fullName evidence="3">MlhB protein</fullName>
    </submittedName>
</protein>
<dbReference type="Proteomes" id="UP000601435">
    <property type="component" value="Unassembled WGS sequence"/>
</dbReference>
<organism evidence="3 4">
    <name type="scientific">Symbiodinium necroappetens</name>
    <dbReference type="NCBI Taxonomy" id="1628268"/>
    <lineage>
        <taxon>Eukaryota</taxon>
        <taxon>Sar</taxon>
        <taxon>Alveolata</taxon>
        <taxon>Dinophyceae</taxon>
        <taxon>Suessiales</taxon>
        <taxon>Symbiodiniaceae</taxon>
        <taxon>Symbiodinium</taxon>
    </lineage>
</organism>
<feature type="domain" description="Alpha/beta hydrolase fold-3" evidence="2">
    <location>
        <begin position="115"/>
        <end position="234"/>
    </location>
</feature>
<gene>
    <name evidence="3" type="primary">mlhB</name>
    <name evidence="3" type="ORF">SNEC2469_LOCUS740</name>
</gene>
<dbReference type="Gene3D" id="3.40.50.1820">
    <property type="entry name" value="alpha/beta hydrolase"/>
    <property type="match status" value="1"/>
</dbReference>
<dbReference type="Pfam" id="PF07859">
    <property type="entry name" value="Abhydrolase_3"/>
    <property type="match status" value="1"/>
</dbReference>
<dbReference type="SUPFAM" id="SSF53474">
    <property type="entry name" value="alpha/beta-Hydrolases"/>
    <property type="match status" value="1"/>
</dbReference>
<dbReference type="InterPro" id="IPR029058">
    <property type="entry name" value="AB_hydrolase_fold"/>
</dbReference>
<keyword evidence="1" id="KW-0378">Hydrolase</keyword>
<dbReference type="GO" id="GO:0016787">
    <property type="term" value="F:hydrolase activity"/>
    <property type="evidence" value="ECO:0007669"/>
    <property type="project" value="UniProtKB-KW"/>
</dbReference>
<reference evidence="3" key="1">
    <citation type="submission" date="2021-02" db="EMBL/GenBank/DDBJ databases">
        <authorList>
            <person name="Dougan E. K."/>
            <person name="Rhodes N."/>
            <person name="Thang M."/>
            <person name="Chan C."/>
        </authorList>
    </citation>
    <scope>NUCLEOTIDE SEQUENCE</scope>
</reference>
<dbReference type="InterPro" id="IPR013094">
    <property type="entry name" value="AB_hydrolase_3"/>
</dbReference>
<dbReference type="InterPro" id="IPR050300">
    <property type="entry name" value="GDXG_lipolytic_enzyme"/>
</dbReference>
<evidence type="ECO:0000313" key="4">
    <source>
        <dbReference type="Proteomes" id="UP000601435"/>
    </source>
</evidence>
<evidence type="ECO:0000313" key="3">
    <source>
        <dbReference type="EMBL" id="CAE7182088.1"/>
    </source>
</evidence>
<dbReference type="PANTHER" id="PTHR48081">
    <property type="entry name" value="AB HYDROLASE SUPERFAMILY PROTEIN C4A8.06C"/>
    <property type="match status" value="1"/>
</dbReference>
<comment type="caution">
    <text evidence="3">The sequence shown here is derived from an EMBL/GenBank/DDBJ whole genome shotgun (WGS) entry which is preliminary data.</text>
</comment>